<dbReference type="AlphaFoldDB" id="A0A8J9YAY9"/>
<evidence type="ECO:0000313" key="1">
    <source>
        <dbReference type="EMBL" id="CAH0719730.1"/>
    </source>
</evidence>
<accession>A0A8J9YAY9</accession>
<evidence type="ECO:0000313" key="2">
    <source>
        <dbReference type="Proteomes" id="UP000838878"/>
    </source>
</evidence>
<dbReference type="OrthoDB" id="7315582at2759"/>
<feature type="non-terminal residue" evidence="1">
    <location>
        <position position="183"/>
    </location>
</feature>
<dbReference type="Proteomes" id="UP000838878">
    <property type="component" value="Chromosome 14"/>
</dbReference>
<keyword evidence="2" id="KW-1185">Reference proteome</keyword>
<dbReference type="EMBL" id="OV170234">
    <property type="protein sequence ID" value="CAH0719730.1"/>
    <property type="molecule type" value="Genomic_DNA"/>
</dbReference>
<gene>
    <name evidence="1" type="ORF">BINO364_LOCUS6033</name>
</gene>
<dbReference type="SUPFAM" id="SSF55961">
    <property type="entry name" value="Bet v1-like"/>
    <property type="match status" value="1"/>
</dbReference>
<sequence length="183" mass="20791">MRGAWWRGRAARRGAGALAVLAALLTLRLPRTARLDADFPQHSPAHLAHFLADFTNHPKLYPHLSGSWWIEDEWNNYTMWRYAVGYECGERCAGRATLEHRAGAAHRLLLSDQRCQHLPWLPWPSFCEYSETETEITARGGGGARLREETRERCGAAALLRGCAPAERRRRHLRALRRALAAD</sequence>
<protein>
    <submittedName>
        <fullName evidence="1">Uncharacterized protein</fullName>
    </submittedName>
</protein>
<proteinExistence type="predicted"/>
<organism evidence="1 2">
    <name type="scientific">Brenthis ino</name>
    <name type="common">lesser marbled fritillary</name>
    <dbReference type="NCBI Taxonomy" id="405034"/>
    <lineage>
        <taxon>Eukaryota</taxon>
        <taxon>Metazoa</taxon>
        <taxon>Ecdysozoa</taxon>
        <taxon>Arthropoda</taxon>
        <taxon>Hexapoda</taxon>
        <taxon>Insecta</taxon>
        <taxon>Pterygota</taxon>
        <taxon>Neoptera</taxon>
        <taxon>Endopterygota</taxon>
        <taxon>Lepidoptera</taxon>
        <taxon>Glossata</taxon>
        <taxon>Ditrysia</taxon>
        <taxon>Papilionoidea</taxon>
        <taxon>Nymphalidae</taxon>
        <taxon>Heliconiinae</taxon>
        <taxon>Argynnini</taxon>
        <taxon>Brenthis</taxon>
    </lineage>
</organism>
<name>A0A8J9YAY9_9NEOP</name>
<reference evidence="1" key="1">
    <citation type="submission" date="2021-12" db="EMBL/GenBank/DDBJ databases">
        <authorList>
            <person name="Martin H S."/>
        </authorList>
    </citation>
    <scope>NUCLEOTIDE SEQUENCE</scope>
</reference>